<dbReference type="Pfam" id="PF12627">
    <property type="entry name" value="PolyA_pol_RNAbd"/>
    <property type="match status" value="1"/>
</dbReference>
<feature type="binding site" evidence="11">
    <location>
        <position position="154"/>
    </location>
    <ligand>
        <name>ATP</name>
        <dbReference type="ChEBI" id="CHEBI:30616"/>
    </ligand>
</feature>
<dbReference type="PANTHER" id="PTHR46173:SF1">
    <property type="entry name" value="CCA TRNA NUCLEOTIDYLTRANSFERASE 1, MITOCHONDRIAL"/>
    <property type="match status" value="1"/>
</dbReference>
<proteinExistence type="inferred from homology"/>
<keyword evidence="3 11" id="KW-0819">tRNA processing</keyword>
<accession>A0A6V7RJX1</accession>
<dbReference type="InterPro" id="IPR043519">
    <property type="entry name" value="NT_sf"/>
</dbReference>
<feature type="binding site" evidence="11">
    <location>
        <position position="30"/>
    </location>
    <ligand>
        <name>ATP</name>
        <dbReference type="ChEBI" id="CHEBI:30616"/>
    </ligand>
</feature>
<protein>
    <recommendedName>
        <fullName evidence="11">CCA-adding enzyme</fullName>
        <ecNumber evidence="11">2.7.7.72</ecNumber>
    </recommendedName>
    <alternativeName>
        <fullName evidence="11">CCA tRNA nucleotidyltransferase</fullName>
    </alternativeName>
    <alternativeName>
        <fullName evidence="11">tRNA CCA-pyrophosphorylase</fullName>
    </alternativeName>
    <alternativeName>
        <fullName evidence="11">tRNA adenylyl-/cytidylyl- transferase</fullName>
    </alternativeName>
    <alternativeName>
        <fullName evidence="11">tRNA nucleotidyltransferase</fullName>
    </alternativeName>
    <alternativeName>
        <fullName evidence="11">tRNA-NT</fullName>
    </alternativeName>
</protein>
<dbReference type="AlphaFoldDB" id="A0A6V7RJX1"/>
<evidence type="ECO:0000256" key="3">
    <source>
        <dbReference type="ARBA" id="ARBA00022694"/>
    </source>
</evidence>
<feature type="binding site" evidence="11">
    <location>
        <position position="111"/>
    </location>
    <ligand>
        <name>CTP</name>
        <dbReference type="ChEBI" id="CHEBI:37563"/>
    </ligand>
</feature>
<dbReference type="HAMAP" id="MF_01263">
    <property type="entry name" value="CCA_bact_type3"/>
    <property type="match status" value="1"/>
</dbReference>
<feature type="binding site" evidence="11">
    <location>
        <position position="157"/>
    </location>
    <ligand>
        <name>ATP</name>
        <dbReference type="ChEBI" id="CHEBI:30616"/>
    </ligand>
</feature>
<comment type="miscellaneous">
    <text evidence="11">A single active site specifically recognizes both ATP and CTP and is responsible for their addition.</text>
</comment>
<keyword evidence="6 11" id="KW-0547">Nucleotide-binding</keyword>
<evidence type="ECO:0000256" key="8">
    <source>
        <dbReference type="ARBA" id="ARBA00022840"/>
    </source>
</evidence>
<keyword evidence="2 11" id="KW-0808">Transferase</keyword>
<evidence type="ECO:0000256" key="11">
    <source>
        <dbReference type="HAMAP-Rule" id="MF_01263"/>
    </source>
</evidence>
<comment type="subunit">
    <text evidence="11">Homodimer.</text>
</comment>
<dbReference type="RefSeq" id="WP_185125736.1">
    <property type="nucleotide sequence ID" value="NZ_CAJEWD010000008.1"/>
</dbReference>
<keyword evidence="4 11" id="KW-0548">Nucleotidyltransferase</keyword>
<dbReference type="PANTHER" id="PTHR46173">
    <property type="entry name" value="CCA TRNA NUCLEOTIDYLTRANSFERASE 1, MITOCHONDRIAL"/>
    <property type="match status" value="1"/>
</dbReference>
<comment type="similarity">
    <text evidence="11">Belongs to the tRNA nucleotidyltransferase/poly(A) polymerase family. Bacterial CCA-adding enzyme type 3 subfamily.</text>
</comment>
<dbReference type="Proteomes" id="UP000589351">
    <property type="component" value="Unassembled WGS sequence"/>
</dbReference>
<evidence type="ECO:0000313" key="15">
    <source>
        <dbReference type="EMBL" id="CAD2077691.1"/>
    </source>
</evidence>
<dbReference type="GO" id="GO:0004810">
    <property type="term" value="F:CCA tRNA nucleotidyltransferase activity"/>
    <property type="evidence" value="ECO:0007669"/>
    <property type="project" value="UniProtKB-UniRule"/>
</dbReference>
<feature type="binding site" evidence="11">
    <location>
        <position position="42"/>
    </location>
    <ligand>
        <name>Mg(2+)</name>
        <dbReference type="ChEBI" id="CHEBI:18420"/>
    </ligand>
</feature>
<feature type="binding site" evidence="11">
    <location>
        <position position="157"/>
    </location>
    <ligand>
        <name>CTP</name>
        <dbReference type="ChEBI" id="CHEBI:37563"/>
    </ligand>
</feature>
<feature type="binding site" evidence="11">
    <location>
        <position position="154"/>
    </location>
    <ligand>
        <name>CTP</name>
        <dbReference type="ChEBI" id="CHEBI:37563"/>
    </ligand>
</feature>
<feature type="binding site" evidence="11">
    <location>
        <position position="27"/>
    </location>
    <ligand>
        <name>ATP</name>
        <dbReference type="ChEBI" id="CHEBI:30616"/>
    </ligand>
</feature>
<keyword evidence="16" id="KW-1185">Reference proteome</keyword>
<evidence type="ECO:0000256" key="7">
    <source>
        <dbReference type="ARBA" id="ARBA00022800"/>
    </source>
</evidence>
<feature type="binding site" evidence="11">
    <location>
        <position position="27"/>
    </location>
    <ligand>
        <name>CTP</name>
        <dbReference type="ChEBI" id="CHEBI:37563"/>
    </ligand>
</feature>
<gene>
    <name evidence="11 15" type="primary">cca</name>
    <name evidence="15" type="ORF">JEODO184_01219</name>
</gene>
<dbReference type="NCBIfam" id="NF009814">
    <property type="entry name" value="PRK13299.1"/>
    <property type="match status" value="1"/>
</dbReference>
<name>A0A6V7RJX1_9STAP</name>
<evidence type="ECO:0000256" key="4">
    <source>
        <dbReference type="ARBA" id="ARBA00022695"/>
    </source>
</evidence>
<feature type="domain" description="CCA-adding enzyme C-terminal" evidence="14">
    <location>
        <begin position="250"/>
        <end position="387"/>
    </location>
</feature>
<feature type="binding site" evidence="11">
    <location>
        <position position="163"/>
    </location>
    <ligand>
        <name>CTP</name>
        <dbReference type="ChEBI" id="CHEBI:37563"/>
    </ligand>
</feature>
<keyword evidence="7 11" id="KW-0692">RNA repair</keyword>
<keyword evidence="9 11" id="KW-0460">Magnesium</keyword>
<evidence type="ECO:0000256" key="9">
    <source>
        <dbReference type="ARBA" id="ARBA00022842"/>
    </source>
</evidence>
<feature type="domain" description="Poly A polymerase head" evidence="12">
    <location>
        <begin position="23"/>
        <end position="142"/>
    </location>
</feature>
<dbReference type="Pfam" id="PF13735">
    <property type="entry name" value="tRNA_NucTran2_2"/>
    <property type="match status" value="1"/>
</dbReference>
<dbReference type="CDD" id="cd05398">
    <property type="entry name" value="NT_ClassII-CCAase"/>
    <property type="match status" value="1"/>
</dbReference>
<dbReference type="GO" id="GO:0001680">
    <property type="term" value="P:tRNA 3'-terminal CCA addition"/>
    <property type="evidence" value="ECO:0007669"/>
    <property type="project" value="UniProtKB-UniRule"/>
</dbReference>
<feature type="binding site" evidence="11">
    <location>
        <position position="40"/>
    </location>
    <ligand>
        <name>Mg(2+)</name>
        <dbReference type="ChEBI" id="CHEBI:18420"/>
    </ligand>
</feature>
<comment type="cofactor">
    <cofactor evidence="1 11">
        <name>Mg(2+)</name>
        <dbReference type="ChEBI" id="CHEBI:18420"/>
    </cofactor>
</comment>
<evidence type="ECO:0000259" key="13">
    <source>
        <dbReference type="Pfam" id="PF12627"/>
    </source>
</evidence>
<dbReference type="SUPFAM" id="SSF81301">
    <property type="entry name" value="Nucleotidyltransferase"/>
    <property type="match status" value="1"/>
</dbReference>
<comment type="catalytic activity">
    <reaction evidence="11">
        <text>a tRNA with a 3' CCA end + 2 CTP + ATP = a tRNA with a 3' CCACCA end + 3 diphosphate</text>
        <dbReference type="Rhea" id="RHEA:76235"/>
        <dbReference type="Rhea" id="RHEA-COMP:10468"/>
        <dbReference type="Rhea" id="RHEA-COMP:18655"/>
        <dbReference type="ChEBI" id="CHEBI:30616"/>
        <dbReference type="ChEBI" id="CHEBI:33019"/>
        <dbReference type="ChEBI" id="CHEBI:37563"/>
        <dbReference type="ChEBI" id="CHEBI:83071"/>
        <dbReference type="ChEBI" id="CHEBI:195187"/>
    </reaction>
</comment>
<dbReference type="Gene3D" id="3.30.460.10">
    <property type="entry name" value="Beta Polymerase, domain 2"/>
    <property type="match status" value="1"/>
</dbReference>
<evidence type="ECO:0000256" key="5">
    <source>
        <dbReference type="ARBA" id="ARBA00022723"/>
    </source>
</evidence>
<evidence type="ECO:0000313" key="16">
    <source>
        <dbReference type="Proteomes" id="UP000589351"/>
    </source>
</evidence>
<dbReference type="GO" id="GO:0042245">
    <property type="term" value="P:RNA repair"/>
    <property type="evidence" value="ECO:0007669"/>
    <property type="project" value="UniProtKB-KW"/>
</dbReference>
<keyword evidence="10 11" id="KW-0694">RNA-binding</keyword>
<reference evidence="15 16" key="1">
    <citation type="submission" date="2020-07" db="EMBL/GenBank/DDBJ databases">
        <authorList>
            <person name="Criscuolo A."/>
        </authorList>
    </citation>
    <scope>NUCLEOTIDE SEQUENCE [LARGE SCALE GENOMIC DNA]</scope>
    <source>
        <strain evidence="15">CIP111649</strain>
    </source>
</reference>
<feature type="binding site" evidence="11">
    <location>
        <position position="30"/>
    </location>
    <ligand>
        <name>CTP</name>
        <dbReference type="ChEBI" id="CHEBI:37563"/>
    </ligand>
</feature>
<evidence type="ECO:0000256" key="1">
    <source>
        <dbReference type="ARBA" id="ARBA00001946"/>
    </source>
</evidence>
<sequence>MNKLFKVASRIISKLEEEGYEGYFVGGSVRDFLLNRPINDVDITTDALPDDIERIFDKTIDVGKEHGTIVVLIDQDPFEVTTYRVEGDYSNYRRPDQVFFTNKLSDDLSRRDFTINAMAMSKDMKVFDPFDGQVDLKNRVIRTVGKAEARFGEDALRMLRAVRFMSQLDFQLSEDVISSIEENGKLLQHIASERSFVELDKLYRGKNPQVAKSVIDKTNLLHYLPFFSHVSHENFLSSKVSNLADELILQIYLKSDLHDYLHELKPSNKLKAYINNSLSLIETLDTDIDSRIIAYRFERTVLEGVTEINRTNQILTQSSSHTLSDALDKKESLIIKDRSELAINGKDLMDALGIAGGPWLKEALNLIEIAVLTEEVNNNKTDIINWVKKHANDQNGTISFT</sequence>
<feature type="binding site" evidence="11">
    <location>
        <position position="111"/>
    </location>
    <ligand>
        <name>ATP</name>
        <dbReference type="ChEBI" id="CHEBI:30616"/>
    </ligand>
</feature>
<feature type="binding site" evidence="11">
    <location>
        <position position="163"/>
    </location>
    <ligand>
        <name>ATP</name>
        <dbReference type="ChEBI" id="CHEBI:30616"/>
    </ligand>
</feature>
<comment type="caution">
    <text evidence="15">The sequence shown here is derived from an EMBL/GenBank/DDBJ whole genome shotgun (WGS) entry which is preliminary data.</text>
</comment>
<evidence type="ECO:0000256" key="6">
    <source>
        <dbReference type="ARBA" id="ARBA00022741"/>
    </source>
</evidence>
<comment type="catalytic activity">
    <reaction evidence="11">
        <text>a tRNA precursor + 2 CTP + ATP = a tRNA with a 3' CCA end + 3 diphosphate</text>
        <dbReference type="Rhea" id="RHEA:14433"/>
        <dbReference type="Rhea" id="RHEA-COMP:10465"/>
        <dbReference type="Rhea" id="RHEA-COMP:10468"/>
        <dbReference type="ChEBI" id="CHEBI:30616"/>
        <dbReference type="ChEBI" id="CHEBI:33019"/>
        <dbReference type="ChEBI" id="CHEBI:37563"/>
        <dbReference type="ChEBI" id="CHEBI:74896"/>
        <dbReference type="ChEBI" id="CHEBI:83071"/>
        <dbReference type="EC" id="2.7.7.72"/>
    </reaction>
</comment>
<feature type="binding site" evidence="11">
    <location>
        <position position="160"/>
    </location>
    <ligand>
        <name>ATP</name>
        <dbReference type="ChEBI" id="CHEBI:30616"/>
    </ligand>
</feature>
<evidence type="ECO:0000256" key="10">
    <source>
        <dbReference type="ARBA" id="ARBA00022884"/>
    </source>
</evidence>
<dbReference type="InterPro" id="IPR032828">
    <property type="entry name" value="PolyA_RNA-bd"/>
</dbReference>
<dbReference type="SUPFAM" id="SSF81891">
    <property type="entry name" value="Poly A polymerase C-terminal region-like"/>
    <property type="match status" value="1"/>
</dbReference>
<feature type="domain" description="tRNA nucleotidyltransferase/poly(A) polymerase RNA and SrmB- binding" evidence="13">
    <location>
        <begin position="169"/>
        <end position="227"/>
    </location>
</feature>
<dbReference type="EC" id="2.7.7.72" evidence="11"/>
<organism evidence="15 16">
    <name type="scientific">Jeotgalicoccus meleagridis</name>
    <dbReference type="NCBI Taxonomy" id="2759181"/>
    <lineage>
        <taxon>Bacteria</taxon>
        <taxon>Bacillati</taxon>
        <taxon>Bacillota</taxon>
        <taxon>Bacilli</taxon>
        <taxon>Bacillales</taxon>
        <taxon>Staphylococcaceae</taxon>
        <taxon>Jeotgalicoccus</taxon>
    </lineage>
</organism>
<feature type="binding site" evidence="11">
    <location>
        <position position="160"/>
    </location>
    <ligand>
        <name>CTP</name>
        <dbReference type="ChEBI" id="CHEBI:37563"/>
    </ligand>
</feature>
<evidence type="ECO:0000259" key="14">
    <source>
        <dbReference type="Pfam" id="PF13735"/>
    </source>
</evidence>
<keyword evidence="8 11" id="KW-0067">ATP-binding</keyword>
<dbReference type="InterPro" id="IPR023068">
    <property type="entry name" value="CCA-adding_enz_firmicutes"/>
</dbReference>
<dbReference type="GO" id="GO:0000049">
    <property type="term" value="F:tRNA binding"/>
    <property type="evidence" value="ECO:0007669"/>
    <property type="project" value="UniProtKB-UniRule"/>
</dbReference>
<dbReference type="GO" id="GO:0005524">
    <property type="term" value="F:ATP binding"/>
    <property type="evidence" value="ECO:0007669"/>
    <property type="project" value="UniProtKB-UniRule"/>
</dbReference>
<dbReference type="Gene3D" id="1.10.3090.10">
    <property type="entry name" value="cca-adding enzyme, domain 2"/>
    <property type="match status" value="1"/>
</dbReference>
<comment type="function">
    <text evidence="11">Catalyzes the addition and repair of the essential 3'-terminal CCA sequence in tRNAs without using a nucleic acid template. Adds these three nucleotides in the order of C, C, and A to the tRNA nucleotide-73, using CTP and ATP as substrates and producing inorganic pyrophosphate. tRNA 3'-terminal CCA addition is required both for tRNA processing and repair. Also involved in tRNA surveillance by mediating tandem CCA addition to generate a CCACCA at the 3' terminus of unstable tRNAs. While stable tRNAs receive only 3'-terminal CCA, unstable tRNAs are marked with CCACCA and rapidly degraded.</text>
</comment>
<evidence type="ECO:0000256" key="2">
    <source>
        <dbReference type="ARBA" id="ARBA00022679"/>
    </source>
</evidence>
<dbReference type="InterPro" id="IPR032810">
    <property type="entry name" value="CCA-adding_enz_C"/>
</dbReference>
<dbReference type="EMBL" id="CAJEWD010000008">
    <property type="protein sequence ID" value="CAD2077691.1"/>
    <property type="molecule type" value="Genomic_DNA"/>
</dbReference>
<evidence type="ECO:0000259" key="12">
    <source>
        <dbReference type="Pfam" id="PF01743"/>
    </source>
</evidence>
<dbReference type="Pfam" id="PF01743">
    <property type="entry name" value="PolyA_pol"/>
    <property type="match status" value="1"/>
</dbReference>
<keyword evidence="5 11" id="KW-0479">Metal-binding</keyword>
<dbReference type="GO" id="GO:0000287">
    <property type="term" value="F:magnesium ion binding"/>
    <property type="evidence" value="ECO:0007669"/>
    <property type="project" value="UniProtKB-UniRule"/>
</dbReference>
<dbReference type="InterPro" id="IPR050264">
    <property type="entry name" value="Bact_CCA-adding_enz_type3_sf"/>
</dbReference>
<dbReference type="Gene3D" id="1.10.246.80">
    <property type="match status" value="1"/>
</dbReference>
<dbReference type="InterPro" id="IPR002646">
    <property type="entry name" value="PolA_pol_head_dom"/>
</dbReference>